<evidence type="ECO:0000256" key="1">
    <source>
        <dbReference type="SAM" id="MobiDB-lite"/>
    </source>
</evidence>
<evidence type="ECO:0000313" key="3">
    <source>
        <dbReference type="Proteomes" id="UP000244005"/>
    </source>
</evidence>
<dbReference type="Proteomes" id="UP000244005">
    <property type="component" value="Unassembled WGS sequence"/>
</dbReference>
<proteinExistence type="predicted"/>
<protein>
    <submittedName>
        <fullName evidence="2">Uncharacterized protein</fullName>
    </submittedName>
</protein>
<feature type="region of interest" description="Disordered" evidence="1">
    <location>
        <begin position="160"/>
        <end position="200"/>
    </location>
</feature>
<organism evidence="2 3">
    <name type="scientific">Marchantia polymorpha</name>
    <name type="common">Common liverwort</name>
    <name type="synonym">Marchantia aquatica</name>
    <dbReference type="NCBI Taxonomy" id="3197"/>
    <lineage>
        <taxon>Eukaryota</taxon>
        <taxon>Viridiplantae</taxon>
        <taxon>Streptophyta</taxon>
        <taxon>Embryophyta</taxon>
        <taxon>Marchantiophyta</taxon>
        <taxon>Marchantiopsida</taxon>
        <taxon>Marchantiidae</taxon>
        <taxon>Marchantiales</taxon>
        <taxon>Marchantiaceae</taxon>
        <taxon>Marchantia</taxon>
    </lineage>
</organism>
<dbReference type="EMBL" id="KZ772805">
    <property type="protein sequence ID" value="PTQ29872.1"/>
    <property type="molecule type" value="Genomic_DNA"/>
</dbReference>
<keyword evidence="3" id="KW-1185">Reference proteome</keyword>
<sequence length="216" mass="23496">MQMVSVSLNRRRLCPGLFSFFSVGSRAGNDLHSPPGSLQLRSMCDRSTVRISPKPSTKDHCALISIALRVAPRNLAPIPPLALRFVCFAPHTPASRRQPARLDARADDTSATHLACLRASHSRGSGRLRVARGPISHLPPFSSSLPPLPSAVTAMVKSIESQSVDGPPDETRAHKVQAGGASERASHLPRAQQRRHEEVGDVISFFHRKRNSTLSR</sequence>
<gene>
    <name evidence="2" type="ORF">MARPO_0133s0021</name>
</gene>
<accession>A0A2R6W7S3</accession>
<dbReference type="AlphaFoldDB" id="A0A2R6W7S3"/>
<name>A0A2R6W7S3_MARPO</name>
<dbReference type="Gramene" id="Mp5g03680.1">
    <property type="protein sequence ID" value="Mp5g03680.1.cds1"/>
    <property type="gene ID" value="Mp5g03680"/>
</dbReference>
<evidence type="ECO:0000313" key="2">
    <source>
        <dbReference type="EMBL" id="PTQ29872.1"/>
    </source>
</evidence>
<reference evidence="3" key="1">
    <citation type="journal article" date="2017" name="Cell">
        <title>Insights into land plant evolution garnered from the Marchantia polymorpha genome.</title>
        <authorList>
            <person name="Bowman J.L."/>
            <person name="Kohchi T."/>
            <person name="Yamato K.T."/>
            <person name="Jenkins J."/>
            <person name="Shu S."/>
            <person name="Ishizaki K."/>
            <person name="Yamaoka S."/>
            <person name="Nishihama R."/>
            <person name="Nakamura Y."/>
            <person name="Berger F."/>
            <person name="Adam C."/>
            <person name="Aki S.S."/>
            <person name="Althoff F."/>
            <person name="Araki T."/>
            <person name="Arteaga-Vazquez M.A."/>
            <person name="Balasubrmanian S."/>
            <person name="Barry K."/>
            <person name="Bauer D."/>
            <person name="Boehm C.R."/>
            <person name="Briginshaw L."/>
            <person name="Caballero-Perez J."/>
            <person name="Catarino B."/>
            <person name="Chen F."/>
            <person name="Chiyoda S."/>
            <person name="Chovatia M."/>
            <person name="Davies K.M."/>
            <person name="Delmans M."/>
            <person name="Demura T."/>
            <person name="Dierschke T."/>
            <person name="Dolan L."/>
            <person name="Dorantes-Acosta A.E."/>
            <person name="Eklund D.M."/>
            <person name="Florent S.N."/>
            <person name="Flores-Sandoval E."/>
            <person name="Fujiyama A."/>
            <person name="Fukuzawa H."/>
            <person name="Galik B."/>
            <person name="Grimanelli D."/>
            <person name="Grimwood J."/>
            <person name="Grossniklaus U."/>
            <person name="Hamada T."/>
            <person name="Haseloff J."/>
            <person name="Hetherington A.J."/>
            <person name="Higo A."/>
            <person name="Hirakawa Y."/>
            <person name="Hundley H.N."/>
            <person name="Ikeda Y."/>
            <person name="Inoue K."/>
            <person name="Inoue S.I."/>
            <person name="Ishida S."/>
            <person name="Jia Q."/>
            <person name="Kakita M."/>
            <person name="Kanazawa T."/>
            <person name="Kawai Y."/>
            <person name="Kawashima T."/>
            <person name="Kennedy M."/>
            <person name="Kinose K."/>
            <person name="Kinoshita T."/>
            <person name="Kohara Y."/>
            <person name="Koide E."/>
            <person name="Komatsu K."/>
            <person name="Kopischke S."/>
            <person name="Kubo M."/>
            <person name="Kyozuka J."/>
            <person name="Lagercrantz U."/>
            <person name="Lin S.S."/>
            <person name="Lindquist E."/>
            <person name="Lipzen A.M."/>
            <person name="Lu C.W."/>
            <person name="De Luna E."/>
            <person name="Martienssen R.A."/>
            <person name="Minamino N."/>
            <person name="Mizutani M."/>
            <person name="Mizutani M."/>
            <person name="Mochizuki N."/>
            <person name="Monte I."/>
            <person name="Mosher R."/>
            <person name="Nagasaki H."/>
            <person name="Nakagami H."/>
            <person name="Naramoto S."/>
            <person name="Nishitani K."/>
            <person name="Ohtani M."/>
            <person name="Okamoto T."/>
            <person name="Okumura M."/>
            <person name="Phillips J."/>
            <person name="Pollak B."/>
            <person name="Reinders A."/>
            <person name="Rovekamp M."/>
            <person name="Sano R."/>
            <person name="Sawa S."/>
            <person name="Schmid M.W."/>
            <person name="Shirakawa M."/>
            <person name="Solano R."/>
            <person name="Spunde A."/>
            <person name="Suetsugu N."/>
            <person name="Sugano S."/>
            <person name="Sugiyama A."/>
            <person name="Sun R."/>
            <person name="Suzuki Y."/>
            <person name="Takenaka M."/>
            <person name="Takezawa D."/>
            <person name="Tomogane H."/>
            <person name="Tsuzuki M."/>
            <person name="Ueda T."/>
            <person name="Umeda M."/>
            <person name="Ward J.M."/>
            <person name="Watanabe Y."/>
            <person name="Yazaki K."/>
            <person name="Yokoyama R."/>
            <person name="Yoshitake Y."/>
            <person name="Yotsui I."/>
            <person name="Zachgo S."/>
            <person name="Schmutz J."/>
        </authorList>
    </citation>
    <scope>NUCLEOTIDE SEQUENCE [LARGE SCALE GENOMIC DNA]</scope>
    <source>
        <strain evidence="3">Tak-1</strain>
    </source>
</reference>